<reference evidence="2 3" key="1">
    <citation type="submission" date="2014-11" db="EMBL/GenBank/DDBJ databases">
        <title>Genetic blueprint of the zoonotic pathogen Toxocara canis.</title>
        <authorList>
            <person name="Zhu X.-Q."/>
            <person name="Korhonen P.K."/>
            <person name="Cai H."/>
            <person name="Young N.D."/>
            <person name="Nejsum P."/>
            <person name="von Samson-Himmelstjerna G."/>
            <person name="Boag P.R."/>
            <person name="Tan P."/>
            <person name="Li Q."/>
            <person name="Min J."/>
            <person name="Yang Y."/>
            <person name="Wang X."/>
            <person name="Fang X."/>
            <person name="Hall R.S."/>
            <person name="Hofmann A."/>
            <person name="Sternberg P.W."/>
            <person name="Jex A.R."/>
            <person name="Gasser R.B."/>
        </authorList>
    </citation>
    <scope>NUCLEOTIDE SEQUENCE [LARGE SCALE GENOMIC DNA]</scope>
    <source>
        <strain evidence="2">PN_DK_2014</strain>
    </source>
</reference>
<feature type="compositionally biased region" description="Polar residues" evidence="1">
    <location>
        <begin position="135"/>
        <end position="147"/>
    </location>
</feature>
<protein>
    <submittedName>
        <fullName evidence="2">Uncharacterized protein</fullName>
    </submittedName>
</protein>
<accession>A0A0B2VI26</accession>
<feature type="region of interest" description="Disordered" evidence="1">
    <location>
        <begin position="83"/>
        <end position="147"/>
    </location>
</feature>
<gene>
    <name evidence="2" type="ORF">Tcan_07158</name>
</gene>
<comment type="caution">
    <text evidence="2">The sequence shown here is derived from an EMBL/GenBank/DDBJ whole genome shotgun (WGS) entry which is preliminary data.</text>
</comment>
<evidence type="ECO:0000313" key="3">
    <source>
        <dbReference type="Proteomes" id="UP000031036"/>
    </source>
</evidence>
<feature type="compositionally biased region" description="Polar residues" evidence="1">
    <location>
        <begin position="113"/>
        <end position="123"/>
    </location>
</feature>
<evidence type="ECO:0000313" key="2">
    <source>
        <dbReference type="EMBL" id="KHN80670.1"/>
    </source>
</evidence>
<dbReference type="Proteomes" id="UP000031036">
    <property type="component" value="Unassembled WGS sequence"/>
</dbReference>
<sequence length="147" mass="16356">MRLCLNGKKSQFLSTLQYFGAFRDIPNCFGEILHFSNTFMSDSKNNEAREESKSNEARSESVIKDVDADREVVLNVAVLDTSITTHAKNERSDEKANPEEETNATRNEPSEDPVTQQNTSTLDEQTKNTSDNDSKSGNIFASISVQG</sequence>
<feature type="compositionally biased region" description="Basic and acidic residues" evidence="1">
    <location>
        <begin position="87"/>
        <end position="98"/>
    </location>
</feature>
<feature type="compositionally biased region" description="Basic and acidic residues" evidence="1">
    <location>
        <begin position="124"/>
        <end position="134"/>
    </location>
</feature>
<dbReference type="AlphaFoldDB" id="A0A0B2VI26"/>
<name>A0A0B2VI26_TOXCA</name>
<dbReference type="EMBL" id="JPKZ01001696">
    <property type="protein sequence ID" value="KHN80670.1"/>
    <property type="molecule type" value="Genomic_DNA"/>
</dbReference>
<feature type="compositionally biased region" description="Basic and acidic residues" evidence="1">
    <location>
        <begin position="44"/>
        <end position="65"/>
    </location>
</feature>
<evidence type="ECO:0000256" key="1">
    <source>
        <dbReference type="SAM" id="MobiDB-lite"/>
    </source>
</evidence>
<keyword evidence="3" id="KW-1185">Reference proteome</keyword>
<proteinExistence type="predicted"/>
<feature type="region of interest" description="Disordered" evidence="1">
    <location>
        <begin position="42"/>
        <end position="65"/>
    </location>
</feature>
<organism evidence="2 3">
    <name type="scientific">Toxocara canis</name>
    <name type="common">Canine roundworm</name>
    <dbReference type="NCBI Taxonomy" id="6265"/>
    <lineage>
        <taxon>Eukaryota</taxon>
        <taxon>Metazoa</taxon>
        <taxon>Ecdysozoa</taxon>
        <taxon>Nematoda</taxon>
        <taxon>Chromadorea</taxon>
        <taxon>Rhabditida</taxon>
        <taxon>Spirurina</taxon>
        <taxon>Ascaridomorpha</taxon>
        <taxon>Ascaridoidea</taxon>
        <taxon>Toxocaridae</taxon>
        <taxon>Toxocara</taxon>
    </lineage>
</organism>